<dbReference type="AlphaFoldDB" id="A0AAQ4DN57"/>
<evidence type="ECO:0000313" key="2">
    <source>
        <dbReference type="Proteomes" id="UP001321473"/>
    </source>
</evidence>
<evidence type="ECO:0000313" key="1">
    <source>
        <dbReference type="EMBL" id="KAK8763897.1"/>
    </source>
</evidence>
<accession>A0AAQ4DN57</accession>
<sequence>MPNVPDVAFDHLQFVQKNSRKLILMCVIKAWNIFARKNLFVRLAQFQYLEKARNQALRSATDPELPGSNPTAAVAFRRRRNAKAPVCRAMSVHIKDPQVVEIIPEPSTTASFFYHSLLYPFLYSAVQVWARYCVRKM</sequence>
<comment type="caution">
    <text evidence="1">The sequence shown here is derived from an EMBL/GenBank/DDBJ whole genome shotgun (WGS) entry which is preliminary data.</text>
</comment>
<name>A0AAQ4DN57_AMBAM</name>
<organism evidence="1 2">
    <name type="scientific">Amblyomma americanum</name>
    <name type="common">Lone star tick</name>
    <dbReference type="NCBI Taxonomy" id="6943"/>
    <lineage>
        <taxon>Eukaryota</taxon>
        <taxon>Metazoa</taxon>
        <taxon>Ecdysozoa</taxon>
        <taxon>Arthropoda</taxon>
        <taxon>Chelicerata</taxon>
        <taxon>Arachnida</taxon>
        <taxon>Acari</taxon>
        <taxon>Parasitiformes</taxon>
        <taxon>Ixodida</taxon>
        <taxon>Ixodoidea</taxon>
        <taxon>Ixodidae</taxon>
        <taxon>Amblyomminae</taxon>
        <taxon>Amblyomma</taxon>
    </lineage>
</organism>
<proteinExistence type="predicted"/>
<protein>
    <submittedName>
        <fullName evidence="1">Uncharacterized protein</fullName>
    </submittedName>
</protein>
<dbReference type="EMBL" id="JARKHS020028874">
    <property type="protein sequence ID" value="KAK8763897.1"/>
    <property type="molecule type" value="Genomic_DNA"/>
</dbReference>
<keyword evidence="2" id="KW-1185">Reference proteome</keyword>
<gene>
    <name evidence="1" type="ORF">V5799_033494</name>
</gene>
<dbReference type="Proteomes" id="UP001321473">
    <property type="component" value="Unassembled WGS sequence"/>
</dbReference>
<reference evidence="1 2" key="1">
    <citation type="journal article" date="2023" name="Arcadia Sci">
        <title>De novo assembly of a long-read Amblyomma americanum tick genome.</title>
        <authorList>
            <person name="Chou S."/>
            <person name="Poskanzer K.E."/>
            <person name="Rollins M."/>
            <person name="Thuy-Boun P.S."/>
        </authorList>
    </citation>
    <scope>NUCLEOTIDE SEQUENCE [LARGE SCALE GENOMIC DNA]</scope>
    <source>
        <strain evidence="1">F_SG_1</strain>
        <tissue evidence="1">Salivary glands</tissue>
    </source>
</reference>